<dbReference type="PROSITE" id="PS00138">
    <property type="entry name" value="SUBTILASE_SER"/>
    <property type="match status" value="1"/>
</dbReference>
<dbReference type="PANTHER" id="PTHR14218">
    <property type="entry name" value="PROTEASE S8 TRIPEPTIDYL PEPTIDASE I CLN2"/>
    <property type="match status" value="1"/>
</dbReference>
<dbReference type="GO" id="GO:0008240">
    <property type="term" value="F:tripeptidyl-peptidase activity"/>
    <property type="evidence" value="ECO:0007669"/>
    <property type="project" value="TreeGrafter"/>
</dbReference>
<dbReference type="PANTHER" id="PTHR14218:SF15">
    <property type="entry name" value="TRIPEPTIDYL-PEPTIDASE 1"/>
    <property type="match status" value="1"/>
</dbReference>
<dbReference type="Pfam" id="PF09286">
    <property type="entry name" value="Pro-kuma_activ"/>
    <property type="match status" value="1"/>
</dbReference>
<dbReference type="InterPro" id="IPR050819">
    <property type="entry name" value="Tripeptidyl-peptidase_I"/>
</dbReference>
<evidence type="ECO:0000256" key="4">
    <source>
        <dbReference type="ARBA" id="ARBA00022801"/>
    </source>
</evidence>
<evidence type="ECO:0000256" key="1">
    <source>
        <dbReference type="ARBA" id="ARBA00001913"/>
    </source>
</evidence>
<keyword evidence="4" id="KW-0378">Hydrolase</keyword>
<comment type="caution">
    <text evidence="9">The sequence shown here is derived from an EMBL/GenBank/DDBJ whole genome shotgun (WGS) entry which is preliminary data.</text>
</comment>
<evidence type="ECO:0000256" key="2">
    <source>
        <dbReference type="ARBA" id="ARBA00022670"/>
    </source>
</evidence>
<keyword evidence="2 9" id="KW-0645">Protease</keyword>
<dbReference type="InterPro" id="IPR015366">
    <property type="entry name" value="S53_propep"/>
</dbReference>
<dbReference type="EMBL" id="BONZ01000079">
    <property type="protein sequence ID" value="GIH19318.1"/>
    <property type="molecule type" value="Genomic_DNA"/>
</dbReference>
<keyword evidence="3" id="KW-0479">Metal-binding</keyword>
<dbReference type="AlphaFoldDB" id="A0A8J3VV36"/>
<evidence type="ECO:0000256" key="5">
    <source>
        <dbReference type="ARBA" id="ARBA00022825"/>
    </source>
</evidence>
<evidence type="ECO:0000313" key="10">
    <source>
        <dbReference type="Proteomes" id="UP000642748"/>
    </source>
</evidence>
<evidence type="ECO:0000256" key="7">
    <source>
        <dbReference type="ARBA" id="ARBA00023145"/>
    </source>
</evidence>
<reference evidence="9" key="1">
    <citation type="submission" date="2021-01" db="EMBL/GenBank/DDBJ databases">
        <title>Whole genome shotgun sequence of Rugosimonospora africana NBRC 104875.</title>
        <authorList>
            <person name="Komaki H."/>
            <person name="Tamura T."/>
        </authorList>
    </citation>
    <scope>NUCLEOTIDE SEQUENCE</scope>
    <source>
        <strain evidence="9">NBRC 104875</strain>
    </source>
</reference>
<dbReference type="SMART" id="SM00944">
    <property type="entry name" value="Pro-kuma_activ"/>
    <property type="match status" value="1"/>
</dbReference>
<dbReference type="GO" id="GO:0006508">
    <property type="term" value="P:proteolysis"/>
    <property type="evidence" value="ECO:0007669"/>
    <property type="project" value="UniProtKB-KW"/>
</dbReference>
<gene>
    <name evidence="9" type="ORF">Raf01_74900</name>
</gene>
<keyword evidence="6" id="KW-0106">Calcium</keyword>
<dbReference type="Gene3D" id="3.40.50.200">
    <property type="entry name" value="Peptidase S8/S53 domain"/>
    <property type="match status" value="1"/>
</dbReference>
<accession>A0A8J3VV36</accession>
<evidence type="ECO:0000256" key="6">
    <source>
        <dbReference type="ARBA" id="ARBA00022837"/>
    </source>
</evidence>
<evidence type="ECO:0000256" key="3">
    <source>
        <dbReference type="ARBA" id="ARBA00022723"/>
    </source>
</evidence>
<dbReference type="InterPro" id="IPR023828">
    <property type="entry name" value="Peptidase_S8_Ser-AS"/>
</dbReference>
<dbReference type="InterPro" id="IPR036852">
    <property type="entry name" value="Peptidase_S8/S53_dom_sf"/>
</dbReference>
<proteinExistence type="predicted"/>
<keyword evidence="10" id="KW-1185">Reference proteome</keyword>
<comment type="cofactor">
    <cofactor evidence="1">
        <name>Ca(2+)</name>
        <dbReference type="ChEBI" id="CHEBI:29108"/>
    </cofactor>
</comment>
<dbReference type="GO" id="GO:0046872">
    <property type="term" value="F:metal ion binding"/>
    <property type="evidence" value="ECO:0007669"/>
    <property type="project" value="UniProtKB-KW"/>
</dbReference>
<evidence type="ECO:0000313" key="9">
    <source>
        <dbReference type="EMBL" id="GIH19318.1"/>
    </source>
</evidence>
<protein>
    <submittedName>
        <fullName evidence="9">Serine protease</fullName>
    </submittedName>
</protein>
<dbReference type="CDD" id="cd11377">
    <property type="entry name" value="Pro-peptidase_S53"/>
    <property type="match status" value="1"/>
</dbReference>
<dbReference type="PROSITE" id="PS51695">
    <property type="entry name" value="SEDOLISIN"/>
    <property type="match status" value="1"/>
</dbReference>
<dbReference type="SUPFAM" id="SSF52743">
    <property type="entry name" value="Subtilisin-like"/>
    <property type="match status" value="1"/>
</dbReference>
<dbReference type="CDD" id="cd04056">
    <property type="entry name" value="Peptidases_S53"/>
    <property type="match status" value="1"/>
</dbReference>
<dbReference type="SUPFAM" id="SSF54897">
    <property type="entry name" value="Protease propeptides/inhibitors"/>
    <property type="match status" value="1"/>
</dbReference>
<feature type="domain" description="Peptidase S53" evidence="8">
    <location>
        <begin position="240"/>
        <end position="647"/>
    </location>
</feature>
<dbReference type="GO" id="GO:0004252">
    <property type="term" value="F:serine-type endopeptidase activity"/>
    <property type="evidence" value="ECO:0007669"/>
    <property type="project" value="InterPro"/>
</dbReference>
<organism evidence="9 10">
    <name type="scientific">Rugosimonospora africana</name>
    <dbReference type="NCBI Taxonomy" id="556532"/>
    <lineage>
        <taxon>Bacteria</taxon>
        <taxon>Bacillati</taxon>
        <taxon>Actinomycetota</taxon>
        <taxon>Actinomycetes</taxon>
        <taxon>Micromonosporales</taxon>
        <taxon>Micromonosporaceae</taxon>
        <taxon>Rugosimonospora</taxon>
    </lineage>
</organism>
<dbReference type="Proteomes" id="UP000642748">
    <property type="component" value="Unassembled WGS sequence"/>
</dbReference>
<keyword evidence="7" id="KW-0865">Zymogen</keyword>
<keyword evidence="5" id="KW-0720">Serine protease</keyword>
<dbReference type="InterPro" id="IPR030400">
    <property type="entry name" value="Sedolisin_dom"/>
</dbReference>
<name>A0A8J3VV36_9ACTN</name>
<evidence type="ECO:0000259" key="8">
    <source>
        <dbReference type="PROSITE" id="PS51695"/>
    </source>
</evidence>
<sequence length="651" mass="66241">MLVFGMATALPATAGTPSRVELPSPNVPGTTGTVKSLDPIAELALRVYLADQLGLATAAQAVSDPANPRYGHFLTPTQVTRQYGATVAQATAVRTWLTGQGMTITASTPHYVAVTATVAQADAAFDTRVSEFDTVITGPKGSTTIRQPGVVGGFSVPAALAGDILSVTGIDQLDLSGATGAEQTDSGARSATGRVTTPRRAQARTVAADTEFPCSQYWGQYTRPIPAAFGHTTAPTQLCGYTPDQVRHAYGLASSPYTGKGTTIAVILNGHSSTELADANRFFAGHGEPTFVPGQYTENIGPDVDSTCAAEYDPNGDPLEESIDVQSAHLAAPDAHIVYVGVDCAESAGDLLQSWLDGAMRVVDAHLADVATGSFGLPEQSYAPAGLAPWDPILEQGALEGVGFDFSSGDGGAAGDVHDAQFPASDPWTTAIGGTSVAIGRNGSVVADYVWGDNLAPINTEGTGYDEAPPGEFNGGSGGGLSTMFAEPGYQKPVVPAGLATGNGTASAARVVPDISAGAGNPWLIGATGLLDDGVYVELPWGGGTSAASPLIAGIEADAMQAAGHPLGFANPALYRLNGGKALRDILPVDPTDPPIALGAQESVSIDPSQLTTFGEDELLTVTAGYDDATGLGAPTTSFVGILASTGSDHR</sequence>